<feature type="chain" id="PRO_5040267055" evidence="1">
    <location>
        <begin position="22"/>
        <end position="395"/>
    </location>
</feature>
<comment type="caution">
    <text evidence="2">The sequence shown here is derived from an EMBL/GenBank/DDBJ whole genome shotgun (WGS) entry which is preliminary data.</text>
</comment>
<evidence type="ECO:0000313" key="3">
    <source>
        <dbReference type="Proteomes" id="UP001152320"/>
    </source>
</evidence>
<evidence type="ECO:0000313" key="2">
    <source>
        <dbReference type="EMBL" id="KAJ8031368.1"/>
    </source>
</evidence>
<evidence type="ECO:0000256" key="1">
    <source>
        <dbReference type="SAM" id="SignalP"/>
    </source>
</evidence>
<gene>
    <name evidence="2" type="ORF">HOLleu_28077</name>
</gene>
<dbReference type="EMBL" id="JAIZAY010000013">
    <property type="protein sequence ID" value="KAJ8031368.1"/>
    <property type="molecule type" value="Genomic_DNA"/>
</dbReference>
<name>A0A9Q1BQT9_HOLLE</name>
<proteinExistence type="predicted"/>
<sequence>MHRNRCLIFGFTSALCSTCKTYRTMEDSQPKNIPPRVVRLTEAVFIFYMWKSIEGDKYFNCRVCQDTAIGTKYHTCVKQQIPNILKKEDEQTYTLEQWTTIVMRVPAEVVERVVYEILAQMYAQVDKKQYNIQGLVSRLSQRWRYLDFSAKGNEDDLGVGIRMTPELDQLLSKHCLAPPRRDLDEEDCPENWDREESLDIPLYLISQLSKVHLAEIPPLDLQTILCTINMERHRTDIVRNGLIKLSARVKRCMTKKKCTFEKALRHCYKNSEEEIKKEFSQSMFQFSSLYPIEDLFIKSVAKFPVSMTRALLQSNVYGQKWKSEELMYSERDLHHISYFFIPPFESLGNKRLRKTINPIALLTTVKTKSNSSYKRPVVNEAFSMYEGNVAKLDSF</sequence>
<dbReference type="Proteomes" id="UP001152320">
    <property type="component" value="Chromosome 13"/>
</dbReference>
<dbReference type="AlphaFoldDB" id="A0A9Q1BQT9"/>
<accession>A0A9Q1BQT9</accession>
<feature type="signal peptide" evidence="1">
    <location>
        <begin position="1"/>
        <end position="21"/>
    </location>
</feature>
<keyword evidence="3" id="KW-1185">Reference proteome</keyword>
<reference evidence="2" key="1">
    <citation type="submission" date="2021-10" db="EMBL/GenBank/DDBJ databases">
        <title>Tropical sea cucumber genome reveals ecological adaptation and Cuvierian tubules defense mechanism.</title>
        <authorList>
            <person name="Chen T."/>
        </authorList>
    </citation>
    <scope>NUCLEOTIDE SEQUENCE</scope>
    <source>
        <strain evidence="2">Nanhai2018</strain>
        <tissue evidence="2">Muscle</tissue>
    </source>
</reference>
<organism evidence="2 3">
    <name type="scientific">Holothuria leucospilota</name>
    <name type="common">Black long sea cucumber</name>
    <name type="synonym">Mertensiothuria leucospilota</name>
    <dbReference type="NCBI Taxonomy" id="206669"/>
    <lineage>
        <taxon>Eukaryota</taxon>
        <taxon>Metazoa</taxon>
        <taxon>Echinodermata</taxon>
        <taxon>Eleutherozoa</taxon>
        <taxon>Echinozoa</taxon>
        <taxon>Holothuroidea</taxon>
        <taxon>Aspidochirotacea</taxon>
        <taxon>Aspidochirotida</taxon>
        <taxon>Holothuriidae</taxon>
        <taxon>Holothuria</taxon>
    </lineage>
</organism>
<keyword evidence="1" id="KW-0732">Signal</keyword>
<protein>
    <submittedName>
        <fullName evidence="2">Uncharacterized protein</fullName>
    </submittedName>
</protein>